<dbReference type="OrthoDB" id="9808735at2"/>
<dbReference type="PANTHER" id="PTHR43031">
    <property type="entry name" value="FAD-DEPENDENT OXIDOREDUCTASE"/>
    <property type="match status" value="1"/>
</dbReference>
<accession>A0A0R2BL93</accession>
<evidence type="ECO:0000259" key="2">
    <source>
        <dbReference type="PROSITE" id="PS50206"/>
    </source>
</evidence>
<dbReference type="EMBL" id="AYYK01000002">
    <property type="protein sequence ID" value="KRM79669.1"/>
    <property type="molecule type" value="Genomic_DNA"/>
</dbReference>
<feature type="domain" description="Rhodanese" evidence="2">
    <location>
        <begin position="51"/>
        <end position="139"/>
    </location>
</feature>
<dbReference type="STRING" id="1423738.FC84_GL000973"/>
<dbReference type="PANTHER" id="PTHR43031:SF18">
    <property type="entry name" value="RHODANESE-RELATED SULFURTRANSFERASES"/>
    <property type="match status" value="1"/>
</dbReference>
<gene>
    <name evidence="3" type="ORF">FC84_GL000973</name>
</gene>
<dbReference type="PATRIC" id="fig|1423738.3.peg.983"/>
<sequence>MVLLAIKVNGWLMINLVLIAILLWMAGNWAYYKIRGRQLGGAINAQEFEQDMRKAQLIDLRNKKDYDAGHILGARNMESVQVKSWENELRKDLPVYLYETGENISIRVALRLKKVGFQNIKWLKGGYSTWEGKVKKTANKYND</sequence>
<dbReference type="RefSeq" id="WP_057754362.1">
    <property type="nucleotide sequence ID" value="NZ_AYYK01000002.1"/>
</dbReference>
<dbReference type="InterPro" id="IPR001763">
    <property type="entry name" value="Rhodanese-like_dom"/>
</dbReference>
<dbReference type="AlphaFoldDB" id="A0A0R2BL93"/>
<dbReference type="Gene3D" id="3.40.250.10">
    <property type="entry name" value="Rhodanese-like domain"/>
    <property type="match status" value="1"/>
</dbReference>
<dbReference type="CDD" id="cd00158">
    <property type="entry name" value="RHOD"/>
    <property type="match status" value="1"/>
</dbReference>
<keyword evidence="1" id="KW-0812">Transmembrane</keyword>
<evidence type="ECO:0000256" key="1">
    <source>
        <dbReference type="SAM" id="Phobius"/>
    </source>
</evidence>
<dbReference type="PROSITE" id="PS50206">
    <property type="entry name" value="RHODANESE_3"/>
    <property type="match status" value="1"/>
</dbReference>
<proteinExistence type="predicted"/>
<comment type="caution">
    <text evidence="3">The sequence shown here is derived from an EMBL/GenBank/DDBJ whole genome shotgun (WGS) entry which is preliminary data.</text>
</comment>
<evidence type="ECO:0000313" key="4">
    <source>
        <dbReference type="Proteomes" id="UP000051813"/>
    </source>
</evidence>
<dbReference type="Proteomes" id="UP000051813">
    <property type="component" value="Unassembled WGS sequence"/>
</dbReference>
<dbReference type="Pfam" id="PF00581">
    <property type="entry name" value="Rhodanese"/>
    <property type="match status" value="1"/>
</dbReference>
<keyword evidence="1" id="KW-1133">Transmembrane helix</keyword>
<keyword evidence="1" id="KW-0472">Membrane</keyword>
<dbReference type="SUPFAM" id="SSF52821">
    <property type="entry name" value="Rhodanese/Cell cycle control phosphatase"/>
    <property type="match status" value="1"/>
</dbReference>
<dbReference type="SMART" id="SM00450">
    <property type="entry name" value="RHOD"/>
    <property type="match status" value="1"/>
</dbReference>
<organism evidence="3 4">
    <name type="scientific">Lapidilactobacillus dextrinicus DSM 20335</name>
    <dbReference type="NCBI Taxonomy" id="1423738"/>
    <lineage>
        <taxon>Bacteria</taxon>
        <taxon>Bacillati</taxon>
        <taxon>Bacillota</taxon>
        <taxon>Bacilli</taxon>
        <taxon>Lactobacillales</taxon>
        <taxon>Lactobacillaceae</taxon>
        <taxon>Lapidilactobacillus</taxon>
    </lineage>
</organism>
<dbReference type="InterPro" id="IPR050229">
    <property type="entry name" value="GlpE_sulfurtransferase"/>
</dbReference>
<evidence type="ECO:0000313" key="3">
    <source>
        <dbReference type="EMBL" id="KRM79669.1"/>
    </source>
</evidence>
<name>A0A0R2BL93_9LACO</name>
<dbReference type="InterPro" id="IPR036873">
    <property type="entry name" value="Rhodanese-like_dom_sf"/>
</dbReference>
<keyword evidence="4" id="KW-1185">Reference proteome</keyword>
<reference evidence="3 4" key="1">
    <citation type="journal article" date="2015" name="Genome Announc.">
        <title>Expanding the biotechnology potential of lactobacilli through comparative genomics of 213 strains and associated genera.</title>
        <authorList>
            <person name="Sun Z."/>
            <person name="Harris H.M."/>
            <person name="McCann A."/>
            <person name="Guo C."/>
            <person name="Argimon S."/>
            <person name="Zhang W."/>
            <person name="Yang X."/>
            <person name="Jeffery I.B."/>
            <person name="Cooney J.C."/>
            <person name="Kagawa T.F."/>
            <person name="Liu W."/>
            <person name="Song Y."/>
            <person name="Salvetti E."/>
            <person name="Wrobel A."/>
            <person name="Rasinkangas P."/>
            <person name="Parkhill J."/>
            <person name="Rea M.C."/>
            <person name="O'Sullivan O."/>
            <person name="Ritari J."/>
            <person name="Douillard F.P."/>
            <person name="Paul Ross R."/>
            <person name="Yang R."/>
            <person name="Briner A.E."/>
            <person name="Felis G.E."/>
            <person name="de Vos W.M."/>
            <person name="Barrangou R."/>
            <person name="Klaenhammer T.R."/>
            <person name="Caufield P.W."/>
            <person name="Cui Y."/>
            <person name="Zhang H."/>
            <person name="O'Toole P.W."/>
        </authorList>
    </citation>
    <scope>NUCLEOTIDE SEQUENCE [LARGE SCALE GENOMIC DNA]</scope>
    <source>
        <strain evidence="3 4">DSM 20335</strain>
    </source>
</reference>
<feature type="transmembrane region" description="Helical" evidence="1">
    <location>
        <begin position="12"/>
        <end position="32"/>
    </location>
</feature>
<protein>
    <recommendedName>
        <fullName evidence="2">Rhodanese domain-containing protein</fullName>
    </recommendedName>
</protein>